<organism evidence="1 2">
    <name type="scientific">Streptomyces tunisiensis</name>
    <dbReference type="NCBI Taxonomy" id="948699"/>
    <lineage>
        <taxon>Bacteria</taxon>
        <taxon>Bacillati</taxon>
        <taxon>Actinomycetota</taxon>
        <taxon>Actinomycetes</taxon>
        <taxon>Kitasatosporales</taxon>
        <taxon>Streptomycetaceae</taxon>
        <taxon>Streptomyces</taxon>
    </lineage>
</organism>
<proteinExistence type="predicted"/>
<reference evidence="2" key="1">
    <citation type="journal article" date="2019" name="Int. J. Syst. Evol. Microbiol.">
        <title>The Global Catalogue of Microorganisms (GCM) 10K type strain sequencing project: providing services to taxonomists for standard genome sequencing and annotation.</title>
        <authorList>
            <consortium name="The Broad Institute Genomics Platform"/>
            <consortium name="The Broad Institute Genome Sequencing Center for Infectious Disease"/>
            <person name="Wu L."/>
            <person name="Ma J."/>
        </authorList>
    </citation>
    <scope>NUCLEOTIDE SEQUENCE [LARGE SCALE GENOMIC DNA]</scope>
    <source>
        <strain evidence="2">JCM 17589</strain>
    </source>
</reference>
<dbReference type="RefSeq" id="WP_346157761.1">
    <property type="nucleotide sequence ID" value="NZ_BAABBU010000026.1"/>
</dbReference>
<accession>A0ABP7Z469</accession>
<name>A0ABP7Z469_9ACTN</name>
<comment type="caution">
    <text evidence="1">The sequence shown here is derived from an EMBL/GenBank/DDBJ whole genome shotgun (WGS) entry which is preliminary data.</text>
</comment>
<evidence type="ECO:0000313" key="1">
    <source>
        <dbReference type="EMBL" id="GAA4146970.1"/>
    </source>
</evidence>
<sequence>MTDHDDSDALVVQAGEGLLLSEPLRPYEDDPTLDFLVTAHGRWGSAVRPTRHTGPAADAPSPA</sequence>
<keyword evidence="2" id="KW-1185">Reference proteome</keyword>
<dbReference type="EMBL" id="BAABBU010000026">
    <property type="protein sequence ID" value="GAA4146970.1"/>
    <property type="molecule type" value="Genomic_DNA"/>
</dbReference>
<dbReference type="Proteomes" id="UP001501845">
    <property type="component" value="Unassembled WGS sequence"/>
</dbReference>
<gene>
    <name evidence="1" type="ORF">GCM10022285_53460</name>
</gene>
<evidence type="ECO:0000313" key="2">
    <source>
        <dbReference type="Proteomes" id="UP001501845"/>
    </source>
</evidence>
<protein>
    <submittedName>
        <fullName evidence="1">Uncharacterized protein</fullName>
    </submittedName>
</protein>